<keyword evidence="10" id="KW-0460">Magnesium</keyword>
<comment type="catalytic activity">
    <reaction evidence="17">
        <text>a CDP-1,2-diacyl-sn-glycerol + myo-inositol = a 1,2-diacyl-sn-glycero-3-phospho-(1D-myo-inositol) + CMP + H(+)</text>
        <dbReference type="Rhea" id="RHEA:11580"/>
        <dbReference type="ChEBI" id="CHEBI:15378"/>
        <dbReference type="ChEBI" id="CHEBI:17268"/>
        <dbReference type="ChEBI" id="CHEBI:57880"/>
        <dbReference type="ChEBI" id="CHEBI:58332"/>
        <dbReference type="ChEBI" id="CHEBI:60377"/>
        <dbReference type="EC" id="2.7.8.11"/>
    </reaction>
</comment>
<evidence type="ECO:0000256" key="15">
    <source>
        <dbReference type="ARBA" id="ARBA00023211"/>
    </source>
</evidence>
<dbReference type="PIRSF" id="PIRSF000848">
    <property type="entry name" value="CDP_diag_ino_3_P"/>
    <property type="match status" value="1"/>
</dbReference>
<keyword evidence="6 17" id="KW-0444">Lipid biosynthesis</keyword>
<comment type="similarity">
    <text evidence="4 17 18">Belongs to the CDP-alcohol phosphatidyltransferase class-I family.</text>
</comment>
<dbReference type="OMA" id="AQTYSEN"/>
<evidence type="ECO:0000256" key="4">
    <source>
        <dbReference type="ARBA" id="ARBA00010441"/>
    </source>
</evidence>
<reference evidence="20 21" key="1">
    <citation type="journal article" date="2019" name="Sci. Rep.">
        <title>Nanopore sequencing improves the draft genome of the human pathogenic amoeba Naegleria fowleri.</title>
        <authorList>
            <person name="Liechti N."/>
            <person name="Schurch N."/>
            <person name="Bruggmann R."/>
            <person name="Wittwer M."/>
        </authorList>
    </citation>
    <scope>NUCLEOTIDE SEQUENCE [LARGE SCALE GENOMIC DNA]</scope>
    <source>
        <strain evidence="20 21">ATCC 30894</strain>
    </source>
</reference>
<feature type="transmembrane region" description="Helical" evidence="19">
    <location>
        <begin position="45"/>
        <end position="64"/>
    </location>
</feature>
<dbReference type="AlphaFoldDB" id="A0A6A5C151"/>
<evidence type="ECO:0000256" key="10">
    <source>
        <dbReference type="ARBA" id="ARBA00022842"/>
    </source>
</evidence>
<keyword evidence="11 19" id="KW-1133">Transmembrane helix</keyword>
<evidence type="ECO:0000256" key="17">
    <source>
        <dbReference type="PIRNR" id="PIRNR000848"/>
    </source>
</evidence>
<keyword evidence="9" id="KW-0479">Metal-binding</keyword>
<dbReference type="VEuPathDB" id="AmoebaDB:NfTy_030620"/>
<dbReference type="PANTHER" id="PTHR15362">
    <property type="entry name" value="PHOSPHATIDYLINOSITOL SYNTHASE"/>
    <property type="match status" value="1"/>
</dbReference>
<gene>
    <name evidence="20" type="ORF">FDP41_001266</name>
</gene>
<organism evidence="20 21">
    <name type="scientific">Naegleria fowleri</name>
    <name type="common">Brain eating amoeba</name>
    <dbReference type="NCBI Taxonomy" id="5763"/>
    <lineage>
        <taxon>Eukaryota</taxon>
        <taxon>Discoba</taxon>
        <taxon>Heterolobosea</taxon>
        <taxon>Tetramitia</taxon>
        <taxon>Eutetramitia</taxon>
        <taxon>Vahlkampfiidae</taxon>
        <taxon>Naegleria</taxon>
    </lineage>
</organism>
<sequence>MTTLSSSVASPSEAYKIYAYIPNLIGYLRVFLSLLSFFIYESYPLTVICIYTTSFVLDGLDGIAARRFNQCSRFGAVLDMVTDRFSTAALVTILVKFYPSYTSYFILLNILDFVSHWFRMYVSLVVGTKSHKDVDWKRSYLLALYYTNRTFMAILCVGNEMFYVMLYALYFYNQALSAGIWKNVLLAVLVPTWAGKQLMNFIQMYSSANELVEYEYVVDGHHQRKNN</sequence>
<evidence type="ECO:0000256" key="16">
    <source>
        <dbReference type="ARBA" id="ARBA00023264"/>
    </source>
</evidence>
<dbReference type="Pfam" id="PF01066">
    <property type="entry name" value="CDP-OH_P_transf"/>
    <property type="match status" value="1"/>
</dbReference>
<dbReference type="FunFam" id="1.20.120.1760:FF:000003">
    <property type="entry name" value="CDP-diacylglycerol--inositol 3-phosphatidyltransferase"/>
    <property type="match status" value="1"/>
</dbReference>
<dbReference type="EMBL" id="VFQX01000023">
    <property type="protein sequence ID" value="KAF0979598.1"/>
    <property type="molecule type" value="Genomic_DNA"/>
</dbReference>
<evidence type="ECO:0000256" key="14">
    <source>
        <dbReference type="ARBA" id="ARBA00023209"/>
    </source>
</evidence>
<dbReference type="EC" id="2.7.8.11" evidence="5 17"/>
<dbReference type="PANTHER" id="PTHR15362:SF4">
    <property type="entry name" value="CDP-DIACYLGLYCEROL--INOSITOL 3-PHOSPHATIDYLTRANSFERASE"/>
    <property type="match status" value="1"/>
</dbReference>
<evidence type="ECO:0000256" key="8">
    <source>
        <dbReference type="ARBA" id="ARBA00022692"/>
    </source>
</evidence>
<dbReference type="GO" id="GO:0003881">
    <property type="term" value="F:CDP-diacylglycerol-inositol 3-phosphatidyltransferase activity"/>
    <property type="evidence" value="ECO:0007669"/>
    <property type="project" value="UniProtKB-UniRule"/>
</dbReference>
<keyword evidence="15" id="KW-0464">Manganese</keyword>
<feature type="transmembrane region" description="Helical" evidence="19">
    <location>
        <begin position="149"/>
        <end position="172"/>
    </location>
</feature>
<dbReference type="VEuPathDB" id="AmoebaDB:FDP41_001266"/>
<comment type="subcellular location">
    <subcellularLocation>
        <location evidence="3">Membrane</location>
        <topology evidence="3">Multi-pass membrane protein</topology>
    </subcellularLocation>
</comment>
<keyword evidence="21" id="KW-1185">Reference proteome</keyword>
<evidence type="ECO:0000256" key="6">
    <source>
        <dbReference type="ARBA" id="ARBA00022516"/>
    </source>
</evidence>
<evidence type="ECO:0000256" key="5">
    <source>
        <dbReference type="ARBA" id="ARBA00013212"/>
    </source>
</evidence>
<evidence type="ECO:0000256" key="9">
    <source>
        <dbReference type="ARBA" id="ARBA00022723"/>
    </source>
</evidence>
<evidence type="ECO:0000313" key="20">
    <source>
        <dbReference type="EMBL" id="KAF0979598.1"/>
    </source>
</evidence>
<dbReference type="InterPro" id="IPR000462">
    <property type="entry name" value="CDP-OH_P_trans"/>
</dbReference>
<comment type="cofactor">
    <cofactor evidence="1">
        <name>Mn(2+)</name>
        <dbReference type="ChEBI" id="CHEBI:29035"/>
    </cofactor>
</comment>
<keyword evidence="14 17" id="KW-0594">Phospholipid biosynthesis</keyword>
<keyword evidence="16 17" id="KW-1208">Phospholipid metabolism</keyword>
<keyword evidence="12 17" id="KW-0443">Lipid metabolism</keyword>
<evidence type="ECO:0000256" key="3">
    <source>
        <dbReference type="ARBA" id="ARBA00004141"/>
    </source>
</evidence>
<dbReference type="Gene3D" id="1.20.120.1760">
    <property type="match status" value="1"/>
</dbReference>
<evidence type="ECO:0000256" key="7">
    <source>
        <dbReference type="ARBA" id="ARBA00022679"/>
    </source>
</evidence>
<dbReference type="GO" id="GO:0005794">
    <property type="term" value="C:Golgi apparatus"/>
    <property type="evidence" value="ECO:0007669"/>
    <property type="project" value="TreeGrafter"/>
</dbReference>
<keyword evidence="8 19" id="KW-0812">Transmembrane</keyword>
<dbReference type="InterPro" id="IPR048254">
    <property type="entry name" value="CDP_ALCOHOL_P_TRANSF_CS"/>
</dbReference>
<accession>A0A6A5C151</accession>
<feature type="transmembrane region" description="Helical" evidence="19">
    <location>
        <begin position="76"/>
        <end position="98"/>
    </location>
</feature>
<proteinExistence type="inferred from homology"/>
<dbReference type="GO" id="GO:0006661">
    <property type="term" value="P:phosphatidylinositol biosynthetic process"/>
    <property type="evidence" value="ECO:0007669"/>
    <property type="project" value="TreeGrafter"/>
</dbReference>
<evidence type="ECO:0000256" key="11">
    <source>
        <dbReference type="ARBA" id="ARBA00022989"/>
    </source>
</evidence>
<evidence type="ECO:0000256" key="19">
    <source>
        <dbReference type="SAM" id="Phobius"/>
    </source>
</evidence>
<name>A0A6A5C151_NAEFO</name>
<dbReference type="InterPro" id="IPR014387">
    <property type="entry name" value="CDP_diag_ino_3_P_euk"/>
</dbReference>
<dbReference type="GeneID" id="68108484"/>
<dbReference type="OrthoDB" id="10251079at2759"/>
<evidence type="ECO:0000256" key="2">
    <source>
        <dbReference type="ARBA" id="ARBA00001946"/>
    </source>
</evidence>
<dbReference type="Proteomes" id="UP000444721">
    <property type="component" value="Unassembled WGS sequence"/>
</dbReference>
<dbReference type="PROSITE" id="PS00379">
    <property type="entry name" value="CDP_ALCOHOL_P_TRANSF"/>
    <property type="match status" value="1"/>
</dbReference>
<dbReference type="VEuPathDB" id="AmoebaDB:NF0113270"/>
<evidence type="ECO:0000256" key="18">
    <source>
        <dbReference type="RuleBase" id="RU003750"/>
    </source>
</evidence>
<dbReference type="GO" id="GO:0046872">
    <property type="term" value="F:metal ion binding"/>
    <property type="evidence" value="ECO:0007669"/>
    <property type="project" value="UniProtKB-KW"/>
</dbReference>
<evidence type="ECO:0000313" key="21">
    <source>
        <dbReference type="Proteomes" id="UP000444721"/>
    </source>
</evidence>
<evidence type="ECO:0000256" key="12">
    <source>
        <dbReference type="ARBA" id="ARBA00023098"/>
    </source>
</evidence>
<dbReference type="RefSeq" id="XP_044564311.1">
    <property type="nucleotide sequence ID" value="XM_044703203.1"/>
</dbReference>
<protein>
    <recommendedName>
        <fullName evidence="5 17">CDP-diacylglycerol--inositol 3-phosphatidyltransferase</fullName>
        <ecNumber evidence="5 17">2.7.8.11</ecNumber>
    </recommendedName>
</protein>
<feature type="transmembrane region" description="Helical" evidence="19">
    <location>
        <begin position="20"/>
        <end position="39"/>
    </location>
</feature>
<comment type="cofactor">
    <cofactor evidence="2">
        <name>Mg(2+)</name>
        <dbReference type="ChEBI" id="CHEBI:18420"/>
    </cofactor>
</comment>
<evidence type="ECO:0000256" key="13">
    <source>
        <dbReference type="ARBA" id="ARBA00023136"/>
    </source>
</evidence>
<comment type="caution">
    <text evidence="20">The sequence shown here is derived from an EMBL/GenBank/DDBJ whole genome shotgun (WGS) entry which is preliminary data.</text>
</comment>
<keyword evidence="13 17" id="KW-0472">Membrane</keyword>
<evidence type="ECO:0000256" key="1">
    <source>
        <dbReference type="ARBA" id="ARBA00001936"/>
    </source>
</evidence>
<dbReference type="InterPro" id="IPR043130">
    <property type="entry name" value="CDP-OH_PTrfase_TM_dom"/>
</dbReference>
<dbReference type="GO" id="GO:0016020">
    <property type="term" value="C:membrane"/>
    <property type="evidence" value="ECO:0007669"/>
    <property type="project" value="UniProtKB-SubCell"/>
</dbReference>
<keyword evidence="7 17" id="KW-0808">Transferase</keyword>